<protein>
    <submittedName>
        <fullName evidence="7">Ricin-type beta-trefoil lectin domain protein</fullName>
    </submittedName>
</protein>
<sequence length="521" mass="54975">MNSTTMGLFHHREHPGNGEQANAPADLENRQGSGRRRLRTARRLIAGSATLALLGLLTGGVAHAASPAPAAEAAANTSQFRGVNWADPNDNFITGPNVPVGLSTSDDYATVYKKSTAILKGFQNLGANTVRMGFNAATTSGSWWGSYTGTLDAATALGMKVIVAPWLQNGKVSDTASFYQMWDTMINKYGTKSNFYFDIMNEPWAYNATDLPNFEADWLAHYPSLPRDHVIVPGQWGDASLCGIGADSRLSGTLLSIHTYSMFGVSHSTEADWVKEFTDNLCGYADRAVVTEFGDPMTTGVDYNGPKDGTNNRSFLYAITDTARSLGIGTVLWTGVKEAGQTQGPGPCDNASCAITSLNGSGTNLSLTVTNQSGLDRLQWGWGTGTNPGGGSGTGTALRGAGSNRCLDVPGASTTNGVQTQIWDCNGGTNQQWNSTSAKELRVYGNKCLDAASFGTSPGTKVAIYDCNGGSNQQWNLNSDGTITGVQSGLCLDVSGASTANGALVQLWTCNGGTNQKWNKQ</sequence>
<dbReference type="GO" id="GO:0000272">
    <property type="term" value="P:polysaccharide catabolic process"/>
    <property type="evidence" value="ECO:0007669"/>
    <property type="project" value="InterPro"/>
</dbReference>
<dbReference type="CDD" id="cd23418">
    <property type="entry name" value="beta-trefoil_Ricin_XLN-like"/>
    <property type="match status" value="1"/>
</dbReference>
<keyword evidence="5" id="KW-1133">Transmembrane helix</keyword>
<evidence type="ECO:0000256" key="2">
    <source>
        <dbReference type="ARBA" id="ARBA00023295"/>
    </source>
</evidence>
<dbReference type="Pfam" id="PF00652">
    <property type="entry name" value="Ricin_B_lectin"/>
    <property type="match status" value="1"/>
</dbReference>
<evidence type="ECO:0000256" key="4">
    <source>
        <dbReference type="SAM" id="MobiDB-lite"/>
    </source>
</evidence>
<dbReference type="RefSeq" id="WP_369229542.1">
    <property type="nucleotide sequence ID" value="NZ_CP163435.1"/>
</dbReference>
<keyword evidence="2 3" id="KW-0326">Glycosidase</keyword>
<keyword evidence="1 3" id="KW-0378">Hydrolase</keyword>
<name>A0AB39P0F0_9ACTN</name>
<dbReference type="AlphaFoldDB" id="A0AB39P0F0"/>
<evidence type="ECO:0000256" key="3">
    <source>
        <dbReference type="RuleBase" id="RU361153"/>
    </source>
</evidence>
<feature type="region of interest" description="Disordered" evidence="4">
    <location>
        <begin position="1"/>
        <end position="35"/>
    </location>
</feature>
<dbReference type="Gene3D" id="3.20.20.80">
    <property type="entry name" value="Glycosidases"/>
    <property type="match status" value="1"/>
</dbReference>
<dbReference type="SMART" id="SM00458">
    <property type="entry name" value="RICIN"/>
    <property type="match status" value="1"/>
</dbReference>
<dbReference type="SUPFAM" id="SSF51445">
    <property type="entry name" value="(Trans)glycosidases"/>
    <property type="match status" value="1"/>
</dbReference>
<feature type="transmembrane region" description="Helical" evidence="5">
    <location>
        <begin position="44"/>
        <end position="65"/>
    </location>
</feature>
<dbReference type="Pfam" id="PF00150">
    <property type="entry name" value="Cellulase"/>
    <property type="match status" value="1"/>
</dbReference>
<reference evidence="7" key="1">
    <citation type="submission" date="2024-07" db="EMBL/GenBank/DDBJ databases">
        <authorList>
            <person name="Yu S.T."/>
        </authorList>
    </citation>
    <scope>NUCLEOTIDE SEQUENCE</scope>
    <source>
        <strain evidence="7">R21</strain>
    </source>
</reference>
<proteinExistence type="inferred from homology"/>
<keyword evidence="5" id="KW-0472">Membrane</keyword>
<evidence type="ECO:0000256" key="1">
    <source>
        <dbReference type="ARBA" id="ARBA00022801"/>
    </source>
</evidence>
<dbReference type="Gene3D" id="2.80.10.50">
    <property type="match status" value="1"/>
</dbReference>
<gene>
    <name evidence="7" type="ORF">AB5J56_02490</name>
</gene>
<dbReference type="EMBL" id="CP163435">
    <property type="protein sequence ID" value="XDQ23636.1"/>
    <property type="molecule type" value="Genomic_DNA"/>
</dbReference>
<dbReference type="PROSITE" id="PS50231">
    <property type="entry name" value="RICIN_B_LECTIN"/>
    <property type="match status" value="1"/>
</dbReference>
<accession>A0AB39P0F0</accession>
<dbReference type="InterPro" id="IPR035992">
    <property type="entry name" value="Ricin_B-like_lectins"/>
</dbReference>
<keyword evidence="5" id="KW-0812">Transmembrane</keyword>
<evidence type="ECO:0000256" key="5">
    <source>
        <dbReference type="SAM" id="Phobius"/>
    </source>
</evidence>
<evidence type="ECO:0000259" key="6">
    <source>
        <dbReference type="SMART" id="SM00458"/>
    </source>
</evidence>
<dbReference type="SUPFAM" id="SSF50370">
    <property type="entry name" value="Ricin B-like lectins"/>
    <property type="match status" value="1"/>
</dbReference>
<evidence type="ECO:0000313" key="7">
    <source>
        <dbReference type="EMBL" id="XDQ23636.1"/>
    </source>
</evidence>
<feature type="domain" description="Ricin B lectin" evidence="6">
    <location>
        <begin position="394"/>
        <end position="521"/>
    </location>
</feature>
<dbReference type="InterPro" id="IPR017853">
    <property type="entry name" value="GH"/>
</dbReference>
<organism evidence="7">
    <name type="scientific">Streptomyces sp. R21</name>
    <dbReference type="NCBI Taxonomy" id="3238627"/>
    <lineage>
        <taxon>Bacteria</taxon>
        <taxon>Bacillati</taxon>
        <taxon>Actinomycetota</taxon>
        <taxon>Actinomycetes</taxon>
        <taxon>Kitasatosporales</taxon>
        <taxon>Streptomycetaceae</taxon>
        <taxon>Streptomyces</taxon>
    </lineage>
</organism>
<dbReference type="InterPro" id="IPR001547">
    <property type="entry name" value="Glyco_hydro_5"/>
</dbReference>
<comment type="similarity">
    <text evidence="3">Belongs to the glycosyl hydrolase 5 (cellulase A) family.</text>
</comment>
<dbReference type="GO" id="GO:0004553">
    <property type="term" value="F:hydrolase activity, hydrolyzing O-glycosyl compounds"/>
    <property type="evidence" value="ECO:0007669"/>
    <property type="project" value="InterPro"/>
</dbReference>
<dbReference type="InterPro" id="IPR000772">
    <property type="entry name" value="Ricin_B_lectin"/>
</dbReference>